<dbReference type="PROSITE" id="PS51257">
    <property type="entry name" value="PROKAR_LIPOPROTEIN"/>
    <property type="match status" value="1"/>
</dbReference>
<proteinExistence type="predicted"/>
<organism evidence="1">
    <name type="scientific">bioreactor metagenome</name>
    <dbReference type="NCBI Taxonomy" id="1076179"/>
    <lineage>
        <taxon>unclassified sequences</taxon>
        <taxon>metagenomes</taxon>
        <taxon>ecological metagenomes</taxon>
    </lineage>
</organism>
<name>A0A645CF58_9ZZZZ</name>
<evidence type="ECO:0000313" key="1">
    <source>
        <dbReference type="EMBL" id="MPM75492.1"/>
    </source>
</evidence>
<gene>
    <name evidence="1" type="ORF">SDC9_122485</name>
</gene>
<accession>A0A645CF58</accession>
<dbReference type="AlphaFoldDB" id="A0A645CF58"/>
<dbReference type="EMBL" id="VSSQ01026660">
    <property type="protein sequence ID" value="MPM75492.1"/>
    <property type="molecule type" value="Genomic_DNA"/>
</dbReference>
<reference evidence="1" key="1">
    <citation type="submission" date="2019-08" db="EMBL/GenBank/DDBJ databases">
        <authorList>
            <person name="Kucharzyk K."/>
            <person name="Murdoch R.W."/>
            <person name="Higgins S."/>
            <person name="Loffler F."/>
        </authorList>
    </citation>
    <scope>NUCLEOTIDE SEQUENCE</scope>
</reference>
<comment type="caution">
    <text evidence="1">The sequence shown here is derived from an EMBL/GenBank/DDBJ whole genome shotgun (WGS) entry which is preliminary data.</text>
</comment>
<sequence length="45" mass="5126">MAAQKLPIKDFVKKILTLTKTPMSPTQIWTYACEHDLDKESAMTT</sequence>
<protein>
    <submittedName>
        <fullName evidence="1">Uncharacterized protein</fullName>
    </submittedName>
</protein>